<sequence>MAIFFAPTISKAICVIVIICLSIETIQTSITQHTDSKKYFGSILVNAQEKDKRMAASISKVLLKSDQRRNFETDVDETYFKNTDTLRPESRESSPKLRSKRRVFGKDDRLKVPNSRIQKCPFSASVILSTGCSGTLISPRHVLTSAHCLHNGSNYVSGYRNLRVGFLLQNGTTVWQNISSTKMPREWKAGQDKNAIKYDYALIKLKKNHNRCWLPIAPSTAFPYGNGCAHRYIHFTAFDEDRREGTMLYRGCRVSDFDSNMLFHCCDAIEGSSGAGVYEKQLHNGVKKRYVIGVNSGNRDVRRRTRPLLPCHVPIRFLGIYTLNYNAALRLRHSDVFHICTWMKRLGGETCKRIIKERKRRRRQSRQRRERNRDRQCENML</sequence>
<dbReference type="InterPro" id="IPR043504">
    <property type="entry name" value="Peptidase_S1_PA_chymotrypsin"/>
</dbReference>
<dbReference type="Pfam" id="PF00089">
    <property type="entry name" value="Trypsin"/>
    <property type="match status" value="1"/>
</dbReference>
<dbReference type="InterPro" id="IPR009003">
    <property type="entry name" value="Peptidase_S1_PA"/>
</dbReference>
<dbReference type="SUPFAM" id="SSF50494">
    <property type="entry name" value="Trypsin-like serine proteases"/>
    <property type="match status" value="1"/>
</dbReference>
<accession>A0ABN8LSD8</accession>
<evidence type="ECO:0000256" key="3">
    <source>
        <dbReference type="SAM" id="SignalP"/>
    </source>
</evidence>
<dbReference type="Gene3D" id="2.40.10.10">
    <property type="entry name" value="Trypsin-like serine proteases"/>
    <property type="match status" value="2"/>
</dbReference>
<dbReference type="PANTHER" id="PTHR15462:SF8">
    <property type="entry name" value="SERINE PROTEASE"/>
    <property type="match status" value="1"/>
</dbReference>
<keyword evidence="1 3" id="KW-0732">Signal</keyword>
<proteinExistence type="predicted"/>
<evidence type="ECO:0000313" key="5">
    <source>
        <dbReference type="EMBL" id="CAH3017979.1"/>
    </source>
</evidence>
<protein>
    <recommendedName>
        <fullName evidence="4">Peptidase S1 domain-containing protein</fullName>
    </recommendedName>
</protein>
<comment type="caution">
    <text evidence="5">The sequence shown here is derived from an EMBL/GenBank/DDBJ whole genome shotgun (WGS) entry which is preliminary data.</text>
</comment>
<evidence type="ECO:0000256" key="2">
    <source>
        <dbReference type="SAM" id="MobiDB-lite"/>
    </source>
</evidence>
<name>A0ABN8LSD8_9CNID</name>
<feature type="compositionally biased region" description="Basic residues" evidence="2">
    <location>
        <begin position="358"/>
        <end position="370"/>
    </location>
</feature>
<feature type="signal peptide" evidence="3">
    <location>
        <begin position="1"/>
        <end position="28"/>
    </location>
</feature>
<dbReference type="Proteomes" id="UP001159427">
    <property type="component" value="Unassembled WGS sequence"/>
</dbReference>
<dbReference type="InterPro" id="IPR050966">
    <property type="entry name" value="Glutamyl_endopeptidase"/>
</dbReference>
<feature type="region of interest" description="Disordered" evidence="2">
    <location>
        <begin position="358"/>
        <end position="381"/>
    </location>
</feature>
<feature type="compositionally biased region" description="Basic and acidic residues" evidence="2">
    <location>
        <begin position="371"/>
        <end position="381"/>
    </location>
</feature>
<evidence type="ECO:0000256" key="1">
    <source>
        <dbReference type="ARBA" id="ARBA00022729"/>
    </source>
</evidence>
<dbReference type="PANTHER" id="PTHR15462">
    <property type="entry name" value="SERINE PROTEASE"/>
    <property type="match status" value="1"/>
</dbReference>
<dbReference type="EMBL" id="CALNXI010000075">
    <property type="protein sequence ID" value="CAH3017979.1"/>
    <property type="molecule type" value="Genomic_DNA"/>
</dbReference>
<feature type="domain" description="Peptidase S1" evidence="4">
    <location>
        <begin position="115"/>
        <end position="217"/>
    </location>
</feature>
<evidence type="ECO:0000313" key="6">
    <source>
        <dbReference type="Proteomes" id="UP001159427"/>
    </source>
</evidence>
<organism evidence="5 6">
    <name type="scientific">Porites evermanni</name>
    <dbReference type="NCBI Taxonomy" id="104178"/>
    <lineage>
        <taxon>Eukaryota</taxon>
        <taxon>Metazoa</taxon>
        <taxon>Cnidaria</taxon>
        <taxon>Anthozoa</taxon>
        <taxon>Hexacorallia</taxon>
        <taxon>Scleractinia</taxon>
        <taxon>Fungiina</taxon>
        <taxon>Poritidae</taxon>
        <taxon>Porites</taxon>
    </lineage>
</organism>
<feature type="chain" id="PRO_5047239877" description="Peptidase S1 domain-containing protein" evidence="3">
    <location>
        <begin position="29"/>
        <end position="381"/>
    </location>
</feature>
<keyword evidence="6" id="KW-1185">Reference proteome</keyword>
<dbReference type="InterPro" id="IPR001254">
    <property type="entry name" value="Trypsin_dom"/>
</dbReference>
<evidence type="ECO:0000259" key="4">
    <source>
        <dbReference type="Pfam" id="PF00089"/>
    </source>
</evidence>
<reference evidence="5 6" key="1">
    <citation type="submission" date="2022-05" db="EMBL/GenBank/DDBJ databases">
        <authorList>
            <consortium name="Genoscope - CEA"/>
            <person name="William W."/>
        </authorList>
    </citation>
    <scope>NUCLEOTIDE SEQUENCE [LARGE SCALE GENOMIC DNA]</scope>
</reference>
<gene>
    <name evidence="5" type="ORF">PEVE_00040674</name>
</gene>